<evidence type="ECO:0000256" key="1">
    <source>
        <dbReference type="SAM" id="MobiDB-lite"/>
    </source>
</evidence>
<evidence type="ECO:0000313" key="2">
    <source>
        <dbReference type="EMBL" id="KNE70023.1"/>
    </source>
</evidence>
<keyword evidence="3" id="KW-1185">Reference proteome</keyword>
<evidence type="ECO:0000313" key="3">
    <source>
        <dbReference type="Proteomes" id="UP000054350"/>
    </source>
</evidence>
<feature type="compositionally biased region" description="Gly residues" evidence="1">
    <location>
        <begin position="48"/>
        <end position="58"/>
    </location>
</feature>
<dbReference type="EMBL" id="GG745363">
    <property type="protein sequence ID" value="KNE70023.1"/>
    <property type="molecule type" value="Genomic_DNA"/>
</dbReference>
<organism evidence="2 3">
    <name type="scientific">Allomyces macrogynus (strain ATCC 38327)</name>
    <name type="common">Allomyces javanicus var. macrogynus</name>
    <dbReference type="NCBI Taxonomy" id="578462"/>
    <lineage>
        <taxon>Eukaryota</taxon>
        <taxon>Fungi</taxon>
        <taxon>Fungi incertae sedis</taxon>
        <taxon>Blastocladiomycota</taxon>
        <taxon>Blastocladiomycetes</taxon>
        <taxon>Blastocladiales</taxon>
        <taxon>Blastocladiaceae</taxon>
        <taxon>Allomyces</taxon>
    </lineage>
</organism>
<feature type="region of interest" description="Disordered" evidence="1">
    <location>
        <begin position="143"/>
        <end position="217"/>
    </location>
</feature>
<proteinExistence type="predicted"/>
<feature type="compositionally biased region" description="Polar residues" evidence="1">
    <location>
        <begin position="158"/>
        <end position="180"/>
    </location>
</feature>
<feature type="region of interest" description="Disordered" evidence="1">
    <location>
        <begin position="42"/>
        <end position="62"/>
    </location>
</feature>
<dbReference type="VEuPathDB" id="FungiDB:AMAG_20164"/>
<dbReference type="AlphaFoldDB" id="A0A0L0T5F7"/>
<reference evidence="3" key="2">
    <citation type="submission" date="2009-11" db="EMBL/GenBank/DDBJ databases">
        <title>The Genome Sequence of Allomyces macrogynus strain ATCC 38327.</title>
        <authorList>
            <consortium name="The Broad Institute Genome Sequencing Platform"/>
            <person name="Russ C."/>
            <person name="Cuomo C."/>
            <person name="Shea T."/>
            <person name="Young S.K."/>
            <person name="Zeng Q."/>
            <person name="Koehrsen M."/>
            <person name="Haas B."/>
            <person name="Borodovsky M."/>
            <person name="Guigo R."/>
            <person name="Alvarado L."/>
            <person name="Berlin A."/>
            <person name="Borenstein D."/>
            <person name="Chen Z."/>
            <person name="Engels R."/>
            <person name="Freedman E."/>
            <person name="Gellesch M."/>
            <person name="Goldberg J."/>
            <person name="Griggs A."/>
            <person name="Gujja S."/>
            <person name="Heiman D."/>
            <person name="Hepburn T."/>
            <person name="Howarth C."/>
            <person name="Jen D."/>
            <person name="Larson L."/>
            <person name="Lewis B."/>
            <person name="Mehta T."/>
            <person name="Park D."/>
            <person name="Pearson M."/>
            <person name="Roberts A."/>
            <person name="Saif S."/>
            <person name="Shenoy N."/>
            <person name="Sisk P."/>
            <person name="Stolte C."/>
            <person name="Sykes S."/>
            <person name="Walk T."/>
            <person name="White J."/>
            <person name="Yandava C."/>
            <person name="Burger G."/>
            <person name="Gray M.W."/>
            <person name="Holland P.W.H."/>
            <person name="King N."/>
            <person name="Lang F.B.F."/>
            <person name="Roger A.J."/>
            <person name="Ruiz-Trillo I."/>
            <person name="Lander E."/>
            <person name="Nusbaum C."/>
        </authorList>
    </citation>
    <scope>NUCLEOTIDE SEQUENCE [LARGE SCALE GENOMIC DNA]</scope>
    <source>
        <strain evidence="3">ATCC 38327</strain>
    </source>
</reference>
<sequence>MGDNSDIRLRHIQSLFASLPATRTTPNPNEYEIPLALASPASSHLSTGTGGTSGGNGTGSSSVGTSGAAVWGLILTVILPPAFPAVAPDLTLSPPCVHPMIEGNVLLWERAGGRDPWSSTRSWLGPYVAQVVQELTARPPVKLPGHAATLQPRATPRPISSITSPQQRSASIDASMLTTPPTRPVSMFATPSPLSTATTPLRRGRLPPPPSDSIPIDEWRLPDSEPDLAFLNRHDEALDVHFAASVPRVRHMLDVRADLIKVNAQVAAQVVEVGKSRAVPQLARTRALQASVADARDAWMKLNDRHSALANGKCGPRRMRRMRKVNGL</sequence>
<protein>
    <recommendedName>
        <fullName evidence="4">VPS37 C-terminal domain-containing protein</fullName>
    </recommendedName>
</protein>
<evidence type="ECO:0008006" key="4">
    <source>
        <dbReference type="Google" id="ProtNLM"/>
    </source>
</evidence>
<reference evidence="2 3" key="1">
    <citation type="submission" date="2009-11" db="EMBL/GenBank/DDBJ databases">
        <title>Annotation of Allomyces macrogynus ATCC 38327.</title>
        <authorList>
            <consortium name="The Broad Institute Genome Sequencing Platform"/>
            <person name="Russ C."/>
            <person name="Cuomo C."/>
            <person name="Burger G."/>
            <person name="Gray M.W."/>
            <person name="Holland P.W.H."/>
            <person name="King N."/>
            <person name="Lang F.B.F."/>
            <person name="Roger A.J."/>
            <person name="Ruiz-Trillo I."/>
            <person name="Young S.K."/>
            <person name="Zeng Q."/>
            <person name="Gargeya S."/>
            <person name="Fitzgerald M."/>
            <person name="Haas B."/>
            <person name="Abouelleil A."/>
            <person name="Alvarado L."/>
            <person name="Arachchi H.M."/>
            <person name="Berlin A."/>
            <person name="Chapman S.B."/>
            <person name="Gearin G."/>
            <person name="Goldberg J."/>
            <person name="Griggs A."/>
            <person name="Gujja S."/>
            <person name="Hansen M."/>
            <person name="Heiman D."/>
            <person name="Howarth C."/>
            <person name="Larimer J."/>
            <person name="Lui A."/>
            <person name="MacDonald P.J.P."/>
            <person name="McCowen C."/>
            <person name="Montmayeur A."/>
            <person name="Murphy C."/>
            <person name="Neiman D."/>
            <person name="Pearson M."/>
            <person name="Priest M."/>
            <person name="Roberts A."/>
            <person name="Saif S."/>
            <person name="Shea T."/>
            <person name="Sisk P."/>
            <person name="Stolte C."/>
            <person name="Sykes S."/>
            <person name="Wortman J."/>
            <person name="Nusbaum C."/>
            <person name="Birren B."/>
        </authorList>
    </citation>
    <scope>NUCLEOTIDE SEQUENCE [LARGE SCALE GENOMIC DNA]</scope>
    <source>
        <strain evidence="2 3">ATCC 38327</strain>
    </source>
</reference>
<dbReference type="Proteomes" id="UP000054350">
    <property type="component" value="Unassembled WGS sequence"/>
</dbReference>
<dbReference type="OrthoDB" id="5572353at2759"/>
<feature type="compositionally biased region" description="Low complexity" evidence="1">
    <location>
        <begin position="189"/>
        <end position="201"/>
    </location>
</feature>
<accession>A0A0L0T5F7</accession>
<name>A0A0L0T5F7_ALLM3</name>
<gene>
    <name evidence="2" type="ORF">AMAG_20164</name>
</gene>